<feature type="domain" description="EGF-like" evidence="6">
    <location>
        <begin position="236"/>
        <end position="271"/>
    </location>
</feature>
<protein>
    <submittedName>
        <fullName evidence="7">Uncharacterized protein</fullName>
    </submittedName>
</protein>
<evidence type="ECO:0000256" key="2">
    <source>
        <dbReference type="PROSITE-ProRule" id="PRU00076"/>
    </source>
</evidence>
<dbReference type="Pfam" id="PF02210">
    <property type="entry name" value="Laminin_G_2"/>
    <property type="match status" value="4"/>
</dbReference>
<reference evidence="7" key="1">
    <citation type="submission" date="2021-02" db="EMBL/GenBank/DDBJ databases">
        <authorList>
            <person name="Nowell W R."/>
        </authorList>
    </citation>
    <scope>NUCLEOTIDE SEQUENCE</scope>
</reference>
<keyword evidence="4" id="KW-1133">Transmembrane helix</keyword>
<feature type="domain" description="EGF-like" evidence="6">
    <location>
        <begin position="1114"/>
        <end position="1154"/>
    </location>
</feature>
<feature type="domain" description="Laminin G" evidence="5">
    <location>
        <begin position="276"/>
        <end position="502"/>
    </location>
</feature>
<dbReference type="GO" id="GO:0016020">
    <property type="term" value="C:membrane"/>
    <property type="evidence" value="ECO:0007669"/>
    <property type="project" value="UniProtKB-SubCell"/>
</dbReference>
<dbReference type="PROSITE" id="PS00022">
    <property type="entry name" value="EGF_1"/>
    <property type="match status" value="1"/>
</dbReference>
<dbReference type="EMBL" id="CAJOBC010003157">
    <property type="protein sequence ID" value="CAF3769723.1"/>
    <property type="molecule type" value="Genomic_DNA"/>
</dbReference>
<dbReference type="InterPro" id="IPR000742">
    <property type="entry name" value="EGF"/>
</dbReference>
<keyword evidence="4" id="KW-0472">Membrane</keyword>
<keyword evidence="1 2" id="KW-1015">Disulfide bond</keyword>
<comment type="caution">
    <text evidence="7">The sequence shown here is derived from an EMBL/GenBank/DDBJ whole genome shotgun (WGS) entry which is preliminary data.</text>
</comment>
<sequence length="1198" mass="138998">MLKKAIHVKSIVNNLTRIRTLFIYTTTTIIIILLLLTVQTTTVLSDHIMDFSGASYTHVAYESWRPCLNGYVRFDIQTKSIVGTLAYIDDKGKYDFFYLKLVEGKLRLLFNLGSERQALNVEYIINDNYWHTIEIQRNGRITTLIVDNGKVQNSTITEKEDLYFGGSTANEYQSSLFYFGGIPTMLERHNYGNLSSYDVYLQPRFKGKMRNIVYKNCTKKLVKPVQQQMEGVSLIDDNNCNHSKCKHGVCMIKDDSYWCLCDETSEGMTCEDEKKSSALTFKGKQYLSYQIMNSIESYDNETLSFKFKTNKQYGLIFYASNDGDENQRFLICFERGNLLIEYRLNSNVSLEWRPILTSTGLTNSLITSLTNGGNGNGLMSTLLYNWNNGGINGGSIALSDDKWHLLRITRRHTILDLTLDDEYHVVTTHDQPLQGQLKIKQIYLGGTTDDIHRSTCNYKFQGCLKDVVYSIGNERLELTQTYLDNDSSMKIKTHGNIIKAACETIMESITFLTSNSYLTIDLINDTKWNQNYDEQIELSFRTTENYGILFYAIGTSKNVDQSFFGLDLFDGFLYLTINIEGRRNTSKRKEITNRRYNDGNQHHIRIHIRRHTGGLDISVFIDQESEERFSTAGKRNKLHLNLLIIGGIDPSIQLMPNDFWSGVINRGFIGCISDFELTGIAINLTHYILLKKSSASVNRGCIENLGYNYCQQSLCLNGGECQMSWNRFQCDCSKTSYTGYYCEQAAYQLEIEKRTNFDINTEFKWTDEINDITFRLETNHDQEKFFSIRPCSIISFNCTETIDFSIINGLLEIHLMLKYYNYINITNSQFILDQKWHFIRFQRFDTKLLFYVDENVKQIEMKKIINENDTDIYSTKKISLKLLGEKLKISNLLINRHSIFSNSISKLKPIRYFKPINSVSLTDNYSYFALNLANIFGMYFELITISFDFRTIDRNGILFYANIQINDNNDDNNNNNNNNTKKNYFKIQIIDGKIQLKLSLNNILFEINSKLNDQIDDGKWHQLSFYRIDIQHFLLILDTIEYSLNIGEEEQQHIRFNDKLYFGKPPITFEAILSNEYAVKICLASLMVNHISINLINYRHYGQTVLANCNFDKTPINCPSKKCRNNGLCTNQTILSPLYTCDCKHTSFNGQYCMNMKRGYQFQENGPGILFSIEQLQRQQLHYDLNYFNDENHEIISF</sequence>
<dbReference type="Proteomes" id="UP000663829">
    <property type="component" value="Unassembled WGS sequence"/>
</dbReference>
<evidence type="ECO:0000256" key="3">
    <source>
        <dbReference type="PROSITE-ProRule" id="PRU00122"/>
    </source>
</evidence>
<evidence type="ECO:0000259" key="6">
    <source>
        <dbReference type="PROSITE" id="PS50026"/>
    </source>
</evidence>
<dbReference type="InterPro" id="IPR013320">
    <property type="entry name" value="ConA-like_dom_sf"/>
</dbReference>
<dbReference type="Proteomes" id="UP000681722">
    <property type="component" value="Unassembled WGS sequence"/>
</dbReference>
<feature type="non-terminal residue" evidence="7">
    <location>
        <position position="1"/>
    </location>
</feature>
<gene>
    <name evidence="7" type="ORF">GPM918_LOCUS13613</name>
    <name evidence="8" type="ORF">SRO942_LOCUS13613</name>
</gene>
<dbReference type="PROSITE" id="PS50025">
    <property type="entry name" value="LAM_G_DOMAIN"/>
    <property type="match status" value="4"/>
</dbReference>
<comment type="caution">
    <text evidence="2">Lacks conserved residue(s) required for the propagation of feature annotation.</text>
</comment>
<feature type="domain" description="Laminin G" evidence="5">
    <location>
        <begin position="48"/>
        <end position="240"/>
    </location>
</feature>
<dbReference type="CDD" id="cd00054">
    <property type="entry name" value="EGF_CA"/>
    <property type="match status" value="1"/>
</dbReference>
<dbReference type="EMBL" id="CAJNOQ010003157">
    <property type="protein sequence ID" value="CAF0998218.1"/>
    <property type="molecule type" value="Genomic_DNA"/>
</dbReference>
<evidence type="ECO:0000313" key="8">
    <source>
        <dbReference type="EMBL" id="CAF3769723.1"/>
    </source>
</evidence>
<feature type="domain" description="EGF-like" evidence="6">
    <location>
        <begin position="706"/>
        <end position="743"/>
    </location>
</feature>
<dbReference type="SUPFAM" id="SSF49899">
    <property type="entry name" value="Concanavalin A-like lectins/glucanases"/>
    <property type="match status" value="5"/>
</dbReference>
<evidence type="ECO:0000313" key="9">
    <source>
        <dbReference type="Proteomes" id="UP000663829"/>
    </source>
</evidence>
<keyword evidence="2" id="KW-0245">EGF-like domain</keyword>
<accession>A0A814GMC7</accession>
<dbReference type="PANTHER" id="PTHR15036">
    <property type="entry name" value="PIKACHURIN-LIKE PROTEIN"/>
    <property type="match status" value="1"/>
</dbReference>
<evidence type="ECO:0000259" key="5">
    <source>
        <dbReference type="PROSITE" id="PS50025"/>
    </source>
</evidence>
<keyword evidence="9" id="KW-1185">Reference proteome</keyword>
<dbReference type="OrthoDB" id="6275838at2759"/>
<feature type="disulfide bond" evidence="2">
    <location>
        <begin position="261"/>
        <end position="270"/>
    </location>
</feature>
<name>A0A814GMC7_9BILA</name>
<dbReference type="InterPro" id="IPR001791">
    <property type="entry name" value="Laminin_G"/>
</dbReference>
<evidence type="ECO:0000313" key="7">
    <source>
        <dbReference type="EMBL" id="CAF0998218.1"/>
    </source>
</evidence>
<dbReference type="Gene3D" id="2.60.120.200">
    <property type="match status" value="4"/>
</dbReference>
<evidence type="ECO:0000256" key="4">
    <source>
        <dbReference type="SAM" id="Phobius"/>
    </source>
</evidence>
<dbReference type="InterPro" id="IPR050372">
    <property type="entry name" value="Neurexin-related_CASP"/>
</dbReference>
<feature type="domain" description="Laminin G" evidence="5">
    <location>
        <begin position="507"/>
        <end position="701"/>
    </location>
</feature>
<dbReference type="PROSITE" id="PS50026">
    <property type="entry name" value="EGF_3"/>
    <property type="match status" value="3"/>
</dbReference>
<dbReference type="SMART" id="SM00282">
    <property type="entry name" value="LamG"/>
    <property type="match status" value="4"/>
</dbReference>
<evidence type="ECO:0000256" key="1">
    <source>
        <dbReference type="ARBA" id="ARBA00023157"/>
    </source>
</evidence>
<dbReference type="SMART" id="SM00181">
    <property type="entry name" value="EGF"/>
    <property type="match status" value="3"/>
</dbReference>
<dbReference type="Gene3D" id="2.10.25.10">
    <property type="entry name" value="Laminin"/>
    <property type="match status" value="2"/>
</dbReference>
<proteinExistence type="predicted"/>
<organism evidence="7 9">
    <name type="scientific">Didymodactylos carnosus</name>
    <dbReference type="NCBI Taxonomy" id="1234261"/>
    <lineage>
        <taxon>Eukaryota</taxon>
        <taxon>Metazoa</taxon>
        <taxon>Spiralia</taxon>
        <taxon>Gnathifera</taxon>
        <taxon>Rotifera</taxon>
        <taxon>Eurotatoria</taxon>
        <taxon>Bdelloidea</taxon>
        <taxon>Philodinida</taxon>
        <taxon>Philodinidae</taxon>
        <taxon>Didymodactylos</taxon>
    </lineage>
</organism>
<feature type="transmembrane region" description="Helical" evidence="4">
    <location>
        <begin position="21"/>
        <end position="38"/>
    </location>
</feature>
<dbReference type="AlphaFoldDB" id="A0A814GMC7"/>
<feature type="disulfide bond" evidence="3">
    <location>
        <begin position="1082"/>
        <end position="1109"/>
    </location>
</feature>
<feature type="domain" description="Laminin G" evidence="5">
    <location>
        <begin position="917"/>
        <end position="1109"/>
    </location>
</feature>
<dbReference type="CDD" id="cd00110">
    <property type="entry name" value="LamG"/>
    <property type="match status" value="4"/>
</dbReference>
<keyword evidence="4" id="KW-0812">Transmembrane</keyword>
<dbReference type="PANTHER" id="PTHR15036:SF89">
    <property type="entry name" value="NEUREXIN 1, ISOFORM F"/>
    <property type="match status" value="1"/>
</dbReference>
<feature type="disulfide bond" evidence="2">
    <location>
        <begin position="240"/>
        <end position="250"/>
    </location>
</feature>